<accession>A0A7M7PWC0</accession>
<comment type="cofactor">
    <cofactor evidence="2">
        <name>Mg(2+)</name>
        <dbReference type="ChEBI" id="CHEBI:18420"/>
    </cofactor>
</comment>
<comment type="subcellular location">
    <subcellularLocation>
        <location evidence="3">Mitochondrion</location>
    </subcellularLocation>
</comment>
<evidence type="ECO:0000313" key="17">
    <source>
        <dbReference type="EnsemblMetazoa" id="XP_030855483"/>
    </source>
</evidence>
<dbReference type="FunCoup" id="A0A7M7PWC0">
    <property type="interactions" value="1122"/>
</dbReference>
<keyword evidence="9" id="KW-0378">Hydrolase</keyword>
<evidence type="ECO:0000259" key="16">
    <source>
        <dbReference type="Pfam" id="PF16953"/>
    </source>
</evidence>
<evidence type="ECO:0000256" key="9">
    <source>
        <dbReference type="ARBA" id="ARBA00022801"/>
    </source>
</evidence>
<evidence type="ECO:0000256" key="11">
    <source>
        <dbReference type="ARBA" id="ARBA00022842"/>
    </source>
</evidence>
<dbReference type="PANTHER" id="PTHR13547">
    <property type="match status" value="1"/>
</dbReference>
<evidence type="ECO:0000256" key="6">
    <source>
        <dbReference type="ARBA" id="ARBA00022694"/>
    </source>
</evidence>
<dbReference type="GO" id="GO:0097745">
    <property type="term" value="P:mitochondrial tRNA 5'-end processing"/>
    <property type="evidence" value="ECO:0000318"/>
    <property type="project" value="GO_Central"/>
</dbReference>
<sequence>MMALLSSVCSVKQMASRSAQLKSLVNKLSFQERAGSFRFHSRTSLCISQISIVQSVFTNQRGKCDYISPYYLKANAGPSHIFLPQRTLSSESTLTQVDKHRGEIGSRRSRWLLEISKDQWFTADQWKQMKTKWIDEQQQRRKQYIARTEFEYELHAMESIAAQPFPVSAKSLIAFIKDEHTVMKSQLVSKCLFMCTTCQDLEGILWCVDWLEENQGMMDKGTIANAVSGLCLTDRWQQSHSFIARAADADCVTSRILEPYLIAACEHGDESLAKSLLEDHYSKDLIPTDASALKIIATFKSNADDESVLEDNEHIVTRLLDYKRAKRHFPSQHVAEELGNWFKSKQHETWKVSHTKISHTGVCKSCSSHLEPLQTSGEEFNNLREEIFSKVIRGKDIFRKTTPEELDAFMKFIDSGPSYDIVIDGLNVAKLKKRKSPGKVLRQFVEYLTKKLGYSCLVLGRHHMLKQRNQFEKGDMAVIQDLADCFFTQNMSEDDPFMLYATMHSGTKTKYVSRDLLRDHKALLSPEAHLSFIKWQRTQQLSPVDFREGKAIFKENLAHDTVIQSTDKSWHIPYDDGQPRFSYEVPLTWLCAVKD</sequence>
<dbReference type="GeneID" id="115929729"/>
<evidence type="ECO:0000256" key="8">
    <source>
        <dbReference type="ARBA" id="ARBA00022723"/>
    </source>
</evidence>
<dbReference type="Gene3D" id="1.25.40.10">
    <property type="entry name" value="Tetratricopeptide repeat domain"/>
    <property type="match status" value="1"/>
</dbReference>
<dbReference type="AlphaFoldDB" id="A0A7M7PWC0"/>
<dbReference type="CDD" id="cd18718">
    <property type="entry name" value="PIN_PRORP"/>
    <property type="match status" value="1"/>
</dbReference>
<keyword evidence="12" id="KW-0809">Transit peptide</keyword>
<dbReference type="InParanoid" id="A0A7M7PWC0"/>
<dbReference type="GO" id="GO:0046872">
    <property type="term" value="F:metal ion binding"/>
    <property type="evidence" value="ECO:0007669"/>
    <property type="project" value="UniProtKB-KW"/>
</dbReference>
<dbReference type="InterPro" id="IPR033495">
    <property type="entry name" value="MRPP3_PIN_dom"/>
</dbReference>
<feature type="domain" description="PRORP" evidence="16">
    <location>
        <begin position="357"/>
        <end position="591"/>
    </location>
</feature>
<keyword evidence="11" id="KW-0460">Magnesium</keyword>
<dbReference type="GO" id="GO:0004526">
    <property type="term" value="F:ribonuclease P activity"/>
    <property type="evidence" value="ECO:0000318"/>
    <property type="project" value="GO_Central"/>
</dbReference>
<evidence type="ECO:0000256" key="4">
    <source>
        <dbReference type="ARBA" id="ARBA00007626"/>
    </source>
</evidence>
<name>A0A7M7PWC0_STRPU</name>
<dbReference type="OrthoDB" id="46913at2759"/>
<protein>
    <recommendedName>
        <fullName evidence="14">Mitochondrial ribonuclease P catalytic subunit</fullName>
        <ecNumber evidence="5">3.1.26.5</ecNumber>
    </recommendedName>
    <alternativeName>
        <fullName evidence="15">Mitochondrial ribonuclease P protein 3</fullName>
    </alternativeName>
</protein>
<dbReference type="RefSeq" id="XP_030855484.1">
    <property type="nucleotide sequence ID" value="XM_030999624.1"/>
</dbReference>
<dbReference type="EC" id="3.1.26.5" evidence="5"/>
<dbReference type="PANTHER" id="PTHR13547:SF1">
    <property type="entry name" value="MITOCHONDRIAL RIBONUCLEASE P CATALYTIC SUBUNIT"/>
    <property type="match status" value="1"/>
</dbReference>
<dbReference type="Gene3D" id="3.40.50.11980">
    <property type="match status" value="1"/>
</dbReference>
<comment type="similarity">
    <text evidence="4">Belongs to the PPR family. P subfamily.</text>
</comment>
<dbReference type="InterPro" id="IPR031595">
    <property type="entry name" value="PRORP_C"/>
</dbReference>
<dbReference type="Proteomes" id="UP000007110">
    <property type="component" value="Unassembled WGS sequence"/>
</dbReference>
<keyword evidence="8" id="KW-0479">Metal-binding</keyword>
<dbReference type="Pfam" id="PF16953">
    <property type="entry name" value="PRORP"/>
    <property type="match status" value="1"/>
</dbReference>
<evidence type="ECO:0000256" key="5">
    <source>
        <dbReference type="ARBA" id="ARBA00012179"/>
    </source>
</evidence>
<comment type="catalytic activity">
    <reaction evidence="1">
        <text>Endonucleolytic cleavage of RNA, removing 5'-extranucleotides from tRNA precursor.</text>
        <dbReference type="EC" id="3.1.26.5"/>
    </reaction>
</comment>
<evidence type="ECO:0000256" key="10">
    <source>
        <dbReference type="ARBA" id="ARBA00022833"/>
    </source>
</evidence>
<keyword evidence="7" id="KW-0540">Nuclease</keyword>
<evidence type="ECO:0000256" key="15">
    <source>
        <dbReference type="ARBA" id="ARBA00044559"/>
    </source>
</evidence>
<dbReference type="RefSeq" id="XP_030855483.1">
    <property type="nucleotide sequence ID" value="XM_030999623.1"/>
</dbReference>
<dbReference type="EnsemblMetazoa" id="XM_030999624">
    <property type="protein sequence ID" value="XP_030855484"/>
    <property type="gene ID" value="LOC115929729"/>
</dbReference>
<keyword evidence="13" id="KW-0496">Mitochondrion</keyword>
<evidence type="ECO:0000256" key="7">
    <source>
        <dbReference type="ARBA" id="ARBA00022722"/>
    </source>
</evidence>
<evidence type="ECO:0000256" key="12">
    <source>
        <dbReference type="ARBA" id="ARBA00022946"/>
    </source>
</evidence>
<keyword evidence="18" id="KW-1185">Reference proteome</keyword>
<evidence type="ECO:0000256" key="14">
    <source>
        <dbReference type="ARBA" id="ARBA00044536"/>
    </source>
</evidence>
<evidence type="ECO:0000256" key="3">
    <source>
        <dbReference type="ARBA" id="ARBA00004173"/>
    </source>
</evidence>
<dbReference type="FunFam" id="1.25.40.10:FF:001403">
    <property type="entry name" value="Mitochondrial ribonuclease P protein 3-like Protein"/>
    <property type="match status" value="1"/>
</dbReference>
<evidence type="ECO:0000256" key="13">
    <source>
        <dbReference type="ARBA" id="ARBA00023128"/>
    </source>
</evidence>
<dbReference type="KEGG" id="spu:115929729"/>
<reference evidence="18" key="1">
    <citation type="submission" date="2015-02" db="EMBL/GenBank/DDBJ databases">
        <title>Genome sequencing for Strongylocentrotus purpuratus.</title>
        <authorList>
            <person name="Murali S."/>
            <person name="Liu Y."/>
            <person name="Vee V."/>
            <person name="English A."/>
            <person name="Wang M."/>
            <person name="Skinner E."/>
            <person name="Han Y."/>
            <person name="Muzny D.M."/>
            <person name="Worley K.C."/>
            <person name="Gibbs R.A."/>
        </authorList>
    </citation>
    <scope>NUCLEOTIDE SEQUENCE</scope>
</reference>
<reference evidence="17" key="2">
    <citation type="submission" date="2021-01" db="UniProtKB">
        <authorList>
            <consortium name="EnsemblMetazoa"/>
        </authorList>
    </citation>
    <scope>IDENTIFICATION</scope>
</reference>
<dbReference type="EnsemblMetazoa" id="XM_030999623">
    <property type="protein sequence ID" value="XP_030855483"/>
    <property type="gene ID" value="LOC115929729"/>
</dbReference>
<proteinExistence type="inferred from homology"/>
<dbReference type="OMA" id="VKEPIRY"/>
<evidence type="ECO:0000313" key="18">
    <source>
        <dbReference type="Proteomes" id="UP000007110"/>
    </source>
</evidence>
<evidence type="ECO:0000256" key="1">
    <source>
        <dbReference type="ARBA" id="ARBA00000928"/>
    </source>
</evidence>
<dbReference type="GO" id="GO:0001682">
    <property type="term" value="P:tRNA 5'-leader removal"/>
    <property type="evidence" value="ECO:0000318"/>
    <property type="project" value="GO_Central"/>
</dbReference>
<dbReference type="InterPro" id="IPR011990">
    <property type="entry name" value="TPR-like_helical_dom_sf"/>
</dbReference>
<keyword evidence="6" id="KW-0819">tRNA processing</keyword>
<organism evidence="17 18">
    <name type="scientific">Strongylocentrotus purpuratus</name>
    <name type="common">Purple sea urchin</name>
    <dbReference type="NCBI Taxonomy" id="7668"/>
    <lineage>
        <taxon>Eukaryota</taxon>
        <taxon>Metazoa</taxon>
        <taxon>Echinodermata</taxon>
        <taxon>Eleutherozoa</taxon>
        <taxon>Echinozoa</taxon>
        <taxon>Echinoidea</taxon>
        <taxon>Euechinoidea</taxon>
        <taxon>Echinacea</taxon>
        <taxon>Camarodonta</taxon>
        <taxon>Echinidea</taxon>
        <taxon>Strongylocentrotidae</taxon>
        <taxon>Strongylocentrotus</taxon>
    </lineage>
</organism>
<keyword evidence="10" id="KW-0862">Zinc</keyword>
<evidence type="ECO:0000256" key="2">
    <source>
        <dbReference type="ARBA" id="ARBA00001946"/>
    </source>
</evidence>
<dbReference type="GO" id="GO:0030678">
    <property type="term" value="C:mitochondrial ribonuclease P complex"/>
    <property type="evidence" value="ECO:0000318"/>
    <property type="project" value="GO_Central"/>
</dbReference>